<proteinExistence type="predicted"/>
<dbReference type="InterPro" id="IPR010730">
    <property type="entry name" value="HET"/>
</dbReference>
<dbReference type="PANTHER" id="PTHR33112:SF16">
    <property type="entry name" value="HETEROKARYON INCOMPATIBILITY DOMAIN-CONTAINING PROTEIN"/>
    <property type="match status" value="1"/>
</dbReference>
<evidence type="ECO:0000313" key="4">
    <source>
        <dbReference type="Proteomes" id="UP001273209"/>
    </source>
</evidence>
<name>A0AAE1IGB6_9HYPO</name>
<sequence length="1240" mass="140865">MANYHATTKRGGSRKRRAQRKPVNESEAPRSPSTQLLTPESIEHLIIPGAGLKHPEAIGEQQQLYAKSETLSVTESIDEHFARVYDSEQAILALSAVLALIPLSQETHCTSAACVSFRKALAQKFAQAALQRIDTDSEYLDFISDRQVDSMTTVEQLSISRDPLHPQTPVELESILALLLLRNYEHTERANLLKMTARASQALIIAKNMSLHRLGLENDTFSEAKRRACISVLIYVLWFDKACLNVDDDSQFTTPYPRLESDPEAWLIFLEALRIGVASVKFTASYNEHLSSHADMTRIFEQMKILDKWVLQVSARIESYVPVSSSMELVPTYESATAEVMRRLSRIRLSSTRIRLHRFQAFSDTPLFTENHCDLSVPNPLNSSSSITSNTEAGIPAYTVLQSPPFTYDRSTEICVASALTIARQLQRLPIPKTSDGVINRAIPTCTCCAMQASYVLLMQFYKLHAMPHAPRISSGDLSVDTERLIDELRHGLEDIIRAMNNFATSFETIAGMRVAYLWGSRRDPEFSTTYGRWKLFKMKTTQEFPRLKLCIPCSRLFTDYRDEARSDPNSTRYHMWYERSGYQYCRTRRELECAAVFGCVFCKAVTSRDHKYQQHEDGTRGSDTSKDRTELFLDEQRPGWYPSLDEELELSIRYNRVDNVLYIWSRSGTQWSGGDLSWSMYATPSDPAASVVHSQALLQDLGSPESFDDAREWMDECLTNHHVCPAHMPADLPTRLIEVSRLGEPESARLCETSGEKGHYCALSYCWGGDQVLKTLRQRYNRYQKELPYDQLPQTIKDAFQVTRSMGLRYIWIDSLCIIQDSDEDKQTEIAKMMSISQKTQFTISVASASAATEGFLQTNYHDPSIGAFYHPLRVEKETMGSVLIADSSSSFASVAAHQQPINTRGWTLQEALLTPRLLIFTNMHMVWKCQTGYQPEFHATSRDARERRRGDYGPWDAWSSLCGYSFARLKKLDELAIPETPRVGEEFNSRGGTYSTWHFILNKYTTRQLTEESDRLPAISAIAQAFAAHFKTEYYAGLWGRFLVHDLMWENWLSNPNATKSGAPSWSWATMKGELQYDGSNTDYARAEVVSCKTTPVSDKNPFGAVTGGELVIRGHLNKLWLDAGESNRRELFDNEGNAIPYAEFIGDDGSGDWNRSRTAVLCLVLGDKPWATRHSNYPNCCPNYITRCPQSIKCRMMVLVERSDRAGCYQRIGLAKAEMYVRPLWWEKCERVMVTVV</sequence>
<keyword evidence="4" id="KW-1185">Reference proteome</keyword>
<feature type="region of interest" description="Disordered" evidence="1">
    <location>
        <begin position="1"/>
        <end position="39"/>
    </location>
</feature>
<evidence type="ECO:0000256" key="1">
    <source>
        <dbReference type="SAM" id="MobiDB-lite"/>
    </source>
</evidence>
<evidence type="ECO:0000313" key="3">
    <source>
        <dbReference type="EMBL" id="KAK4077888.1"/>
    </source>
</evidence>
<feature type="compositionally biased region" description="Basic residues" evidence="1">
    <location>
        <begin position="7"/>
        <end position="20"/>
    </location>
</feature>
<feature type="domain" description="Heterokaryon incompatibility" evidence="2">
    <location>
        <begin position="761"/>
        <end position="912"/>
    </location>
</feature>
<reference evidence="3" key="1">
    <citation type="submission" date="2023-11" db="EMBL/GenBank/DDBJ databases">
        <title>The genome sequences of three competitors of mushroom-forming fungi.</title>
        <authorList>
            <person name="Beijen E."/>
            <person name="Ohm R.A."/>
        </authorList>
    </citation>
    <scope>NUCLEOTIDE SEQUENCE</scope>
    <source>
        <strain evidence="3">CBS 100526</strain>
    </source>
</reference>
<organism evidence="3 4">
    <name type="scientific">Trichoderma aggressivum f. europaeum</name>
    <dbReference type="NCBI Taxonomy" id="173218"/>
    <lineage>
        <taxon>Eukaryota</taxon>
        <taxon>Fungi</taxon>
        <taxon>Dikarya</taxon>
        <taxon>Ascomycota</taxon>
        <taxon>Pezizomycotina</taxon>
        <taxon>Sordariomycetes</taxon>
        <taxon>Hypocreomycetidae</taxon>
        <taxon>Hypocreales</taxon>
        <taxon>Hypocreaceae</taxon>
        <taxon>Trichoderma</taxon>
    </lineage>
</organism>
<dbReference type="Pfam" id="PF06985">
    <property type="entry name" value="HET"/>
    <property type="match status" value="1"/>
</dbReference>
<dbReference type="Proteomes" id="UP001273209">
    <property type="component" value="Unassembled WGS sequence"/>
</dbReference>
<accession>A0AAE1IGB6</accession>
<dbReference type="AlphaFoldDB" id="A0AAE1IGB6"/>
<dbReference type="PANTHER" id="PTHR33112">
    <property type="entry name" value="DOMAIN PROTEIN, PUTATIVE-RELATED"/>
    <property type="match status" value="1"/>
</dbReference>
<dbReference type="EMBL" id="JAWRVG010000010">
    <property type="protein sequence ID" value="KAK4077888.1"/>
    <property type="molecule type" value="Genomic_DNA"/>
</dbReference>
<comment type="caution">
    <text evidence="3">The sequence shown here is derived from an EMBL/GenBank/DDBJ whole genome shotgun (WGS) entry which is preliminary data.</text>
</comment>
<gene>
    <name evidence="3" type="ORF">Triagg1_3582</name>
</gene>
<protein>
    <recommendedName>
        <fullName evidence="2">Heterokaryon incompatibility domain-containing protein</fullName>
    </recommendedName>
</protein>
<dbReference type="RefSeq" id="XP_062757571.1">
    <property type="nucleotide sequence ID" value="XM_062897890.1"/>
</dbReference>
<evidence type="ECO:0000259" key="2">
    <source>
        <dbReference type="Pfam" id="PF06985"/>
    </source>
</evidence>
<dbReference type="GeneID" id="87917795"/>